<comment type="caution">
    <text evidence="1">The sequence shown here is derived from an EMBL/GenBank/DDBJ whole genome shotgun (WGS) entry which is preliminary data.</text>
</comment>
<reference evidence="1 2" key="1">
    <citation type="journal article" date="2023" name="Science">
        <title>Complex scaffold remodeling in plant triterpene biosynthesis.</title>
        <authorList>
            <person name="De La Pena R."/>
            <person name="Hodgson H."/>
            <person name="Liu J.C."/>
            <person name="Stephenson M.J."/>
            <person name="Martin A.C."/>
            <person name="Owen C."/>
            <person name="Harkess A."/>
            <person name="Leebens-Mack J."/>
            <person name="Jimenez L.E."/>
            <person name="Osbourn A."/>
            <person name="Sattely E.S."/>
        </authorList>
    </citation>
    <scope>NUCLEOTIDE SEQUENCE [LARGE SCALE GENOMIC DNA]</scope>
    <source>
        <strain evidence="2">cv. JPN11</strain>
        <tissue evidence="1">Leaf</tissue>
    </source>
</reference>
<dbReference type="EMBL" id="CM051407">
    <property type="protein sequence ID" value="KAJ4700758.1"/>
    <property type="molecule type" value="Genomic_DNA"/>
</dbReference>
<sequence>MMKAKPFKGANVFMSRNLVAPEIFDALLDALKLNGADVFLCCDPSRTGANDFHVISSSDHEKFEDLRGKGCNLLGPQCVLSCAKENRALPKRGFTCCLAMDGTKVLTSGFDAEEKVKIEKLVTSMGGVLQTKASLDVSFVIVKNVLAAKYKWALNILKKPIVSVNWLYQCWNEHRVVPQEPFRVLPFSGLMICVTRIPADERKEIEKLLIPNGGKYSPELTKKCTHLICDAPEGDKYKVAQRWGHIRIVNRKWFDQSIARRACLNEESYTVQSGSISSNKSATGCLTRQHSQVKVTGNSLPAQSSVATESNILSVSCTRFADEDLEATLSQDTSSMFPYAPVVSKKGDSEAPTAETRNESNLDGYVANDSQSEDNDLYLSDCRILLVGFEASEMRKLVNMVRRGGGSRYMSYNDKLTHIIVGTLSEVEKKEVRSFAALGIIQVVKTTWLEDCDRERREIPVHPRHVAYDLLLPKESAWSTKLAPMRMNNLNQSKESSVLHSIPSDQILQNMNSGLVMPSSLVENGKVRQEINMKRMCSLEAAAASLQQSPFPALRDRNKTQKKTQEDSRVQNFQNRESSTVFRGKIFRFSNSFPEDRRAEIVEWVNQGRGEVVNGNTKENVHFTIECHGVIPKSTEAPQTTYVSSHWIRSCLEDGYLLDVGSHILYSPLPCQTPLPGFERFRFCVSQYEEKDRLLLRNLCFVLGAKFMEKLTKKVTHLLCKFANGPKYEAACKWGIPSITFEWIYECIRQNEVIPLDPFPPKEVTAHDREAGLCTVSQFPTQAVRMVSADGPSQFISPLEDLRTTSTQAMVGKSDSIASSRNHSLRDEAKQQSPHWKRARIQEDEGHDILSGVHLSDPVCNMTSNGDNILRDEVSHVVPDVAAAIEDLLEQASKIQDLKSPERTACDKSLFSSDCSALGQNHSDSHSVIGLSRQWLNSTAKKDDNSNPSGDVNAGSYDRFSETQTESQVVGYEEDLSGRQMLIDRVRTRSSMA</sequence>
<keyword evidence="2" id="KW-1185">Reference proteome</keyword>
<evidence type="ECO:0000313" key="2">
    <source>
        <dbReference type="Proteomes" id="UP001164539"/>
    </source>
</evidence>
<organism evidence="1 2">
    <name type="scientific">Melia azedarach</name>
    <name type="common">Chinaberry tree</name>
    <dbReference type="NCBI Taxonomy" id="155640"/>
    <lineage>
        <taxon>Eukaryota</taxon>
        <taxon>Viridiplantae</taxon>
        <taxon>Streptophyta</taxon>
        <taxon>Embryophyta</taxon>
        <taxon>Tracheophyta</taxon>
        <taxon>Spermatophyta</taxon>
        <taxon>Magnoliopsida</taxon>
        <taxon>eudicotyledons</taxon>
        <taxon>Gunneridae</taxon>
        <taxon>Pentapetalae</taxon>
        <taxon>rosids</taxon>
        <taxon>malvids</taxon>
        <taxon>Sapindales</taxon>
        <taxon>Meliaceae</taxon>
        <taxon>Melia</taxon>
    </lineage>
</organism>
<gene>
    <name evidence="1" type="ORF">OWV82_024088</name>
</gene>
<name>A0ACC1WP46_MELAZ</name>
<proteinExistence type="predicted"/>
<evidence type="ECO:0000313" key="1">
    <source>
        <dbReference type="EMBL" id="KAJ4700758.1"/>
    </source>
</evidence>
<dbReference type="Proteomes" id="UP001164539">
    <property type="component" value="Chromosome 14"/>
</dbReference>
<accession>A0ACC1WP46</accession>
<protein>
    <submittedName>
        <fullName evidence="1">DNA topoisomerase 2-binding protein 1</fullName>
    </submittedName>
</protein>